<evidence type="ECO:0000256" key="1">
    <source>
        <dbReference type="SAM" id="MobiDB-lite"/>
    </source>
</evidence>
<dbReference type="Proteomes" id="UP001199469">
    <property type="component" value="Unassembled WGS sequence"/>
</dbReference>
<feature type="region of interest" description="Disordered" evidence="1">
    <location>
        <begin position="1"/>
        <end position="22"/>
    </location>
</feature>
<protein>
    <submittedName>
        <fullName evidence="2">Uncharacterized protein</fullName>
    </submittedName>
</protein>
<keyword evidence="3" id="KW-1185">Reference proteome</keyword>
<comment type="caution">
    <text evidence="2">The sequence shown here is derived from an EMBL/GenBank/DDBJ whole genome shotgun (WGS) entry which is preliminary data.</text>
</comment>
<evidence type="ECO:0000313" key="3">
    <source>
        <dbReference type="Proteomes" id="UP001199469"/>
    </source>
</evidence>
<dbReference type="RefSeq" id="WP_230731438.1">
    <property type="nucleotide sequence ID" value="NZ_JAJNDB010000001.1"/>
</dbReference>
<dbReference type="EMBL" id="JAJNDB010000001">
    <property type="protein sequence ID" value="MCD2193372.1"/>
    <property type="molecule type" value="Genomic_DNA"/>
</dbReference>
<gene>
    <name evidence="2" type="ORF">LQ327_08235</name>
</gene>
<proteinExistence type="predicted"/>
<sequence length="222" mass="23893">MNIMGAPTTARRDTPPLGVPVLTRGRHRDLTEGSCVMEYVSVLAGRRFSDHPDCTDPLLSWLARGVNDRVGDRARASLAGLAPGLIGTRVHRSGARGVVRAVVFGELATMGLAGAPHDPWFRELDELATAYLARRVRPPAPPTEGCPAAPGGRRRWQPLATFDRNFTFAEVCRALGGVPPEYRDWLMCEALTSGVARTRRVLSLPEVTVAVLGPSPATAPPE</sequence>
<evidence type="ECO:0000313" key="2">
    <source>
        <dbReference type="EMBL" id="MCD2193372.1"/>
    </source>
</evidence>
<reference evidence="2 3" key="1">
    <citation type="submission" date="2021-11" db="EMBL/GenBank/DDBJ databases">
        <title>Draft genome sequence of Actinomycetospora sp. SF1 isolated from the rhizosphere soil.</title>
        <authorList>
            <person name="Duangmal K."/>
            <person name="Chantavorakit T."/>
        </authorList>
    </citation>
    <scope>NUCLEOTIDE SEQUENCE [LARGE SCALE GENOMIC DNA]</scope>
    <source>
        <strain evidence="2 3">TBRC 5722</strain>
    </source>
</reference>
<organism evidence="2 3">
    <name type="scientific">Actinomycetospora endophytica</name>
    <dbReference type="NCBI Taxonomy" id="2291215"/>
    <lineage>
        <taxon>Bacteria</taxon>
        <taxon>Bacillati</taxon>
        <taxon>Actinomycetota</taxon>
        <taxon>Actinomycetes</taxon>
        <taxon>Pseudonocardiales</taxon>
        <taxon>Pseudonocardiaceae</taxon>
        <taxon>Actinomycetospora</taxon>
    </lineage>
</organism>
<name>A0ABS8P629_9PSEU</name>
<accession>A0ABS8P629</accession>